<proteinExistence type="predicted"/>
<accession>A0AA35KTD9</accession>
<sequence length="60" mass="6807">MDAADVAPEGFSKDQPKAKLTADIVAMKSRKKLVQRKALQDLSDRLQKIQEYVSYLREAL</sequence>
<gene>
    <name evidence="1" type="ORF">PODLI_1B035243</name>
</gene>
<reference evidence="1" key="1">
    <citation type="submission" date="2022-12" db="EMBL/GenBank/DDBJ databases">
        <authorList>
            <person name="Alioto T."/>
            <person name="Alioto T."/>
            <person name="Gomez Garrido J."/>
        </authorList>
    </citation>
    <scope>NUCLEOTIDE SEQUENCE</scope>
</reference>
<dbReference type="Proteomes" id="UP001178461">
    <property type="component" value="Chromosome 8"/>
</dbReference>
<evidence type="ECO:0000313" key="1">
    <source>
        <dbReference type="EMBL" id="CAI5783134.1"/>
    </source>
</evidence>
<dbReference type="AlphaFoldDB" id="A0AA35KTD9"/>
<dbReference type="EMBL" id="OX395133">
    <property type="protein sequence ID" value="CAI5783134.1"/>
    <property type="molecule type" value="Genomic_DNA"/>
</dbReference>
<name>A0AA35KTD9_9SAUR</name>
<keyword evidence="2" id="KW-1185">Reference proteome</keyword>
<protein>
    <submittedName>
        <fullName evidence="1">Uncharacterized protein</fullName>
    </submittedName>
</protein>
<organism evidence="1 2">
    <name type="scientific">Podarcis lilfordi</name>
    <name type="common">Lilford's wall lizard</name>
    <dbReference type="NCBI Taxonomy" id="74358"/>
    <lineage>
        <taxon>Eukaryota</taxon>
        <taxon>Metazoa</taxon>
        <taxon>Chordata</taxon>
        <taxon>Craniata</taxon>
        <taxon>Vertebrata</taxon>
        <taxon>Euteleostomi</taxon>
        <taxon>Lepidosauria</taxon>
        <taxon>Squamata</taxon>
        <taxon>Bifurcata</taxon>
        <taxon>Unidentata</taxon>
        <taxon>Episquamata</taxon>
        <taxon>Laterata</taxon>
        <taxon>Lacertibaenia</taxon>
        <taxon>Lacertidae</taxon>
        <taxon>Podarcis</taxon>
    </lineage>
</organism>
<evidence type="ECO:0000313" key="2">
    <source>
        <dbReference type="Proteomes" id="UP001178461"/>
    </source>
</evidence>